<evidence type="ECO:0000256" key="1">
    <source>
        <dbReference type="SAM" id="Phobius"/>
    </source>
</evidence>
<dbReference type="InterPro" id="IPR021329">
    <property type="entry name" value="DUF2938"/>
</dbReference>
<dbReference type="Pfam" id="PF11158">
    <property type="entry name" value="DUF2938"/>
    <property type="match status" value="1"/>
</dbReference>
<feature type="transmembrane region" description="Helical" evidence="1">
    <location>
        <begin position="140"/>
        <end position="157"/>
    </location>
</feature>
<feature type="transmembrane region" description="Helical" evidence="1">
    <location>
        <begin position="101"/>
        <end position="119"/>
    </location>
</feature>
<accession>A0ABR8S6V2</accession>
<organism evidence="2 3">
    <name type="scientific">Comamonas avium</name>
    <dbReference type="NCBI Taxonomy" id="2762231"/>
    <lineage>
        <taxon>Bacteria</taxon>
        <taxon>Pseudomonadati</taxon>
        <taxon>Pseudomonadota</taxon>
        <taxon>Betaproteobacteria</taxon>
        <taxon>Burkholderiales</taxon>
        <taxon>Comamonadaceae</taxon>
        <taxon>Comamonas</taxon>
    </lineage>
</organism>
<feature type="transmembrane region" description="Helical" evidence="1">
    <location>
        <begin position="6"/>
        <end position="25"/>
    </location>
</feature>
<comment type="caution">
    <text evidence="2">The sequence shown here is derived from an EMBL/GenBank/DDBJ whole genome shotgun (WGS) entry which is preliminary data.</text>
</comment>
<proteinExistence type="predicted"/>
<evidence type="ECO:0000313" key="2">
    <source>
        <dbReference type="EMBL" id="MBD7959210.1"/>
    </source>
</evidence>
<sequence length="163" mass="17589">MMNQTSLLAMSLGIGIGATLIMDLWSAIMRRIGIATLNYGWLGRWCLHWKNGIWFHSSIKDAAPVRGENIIGWALHYLTGIVFAFALLTTVSPAWIHSPTVAPALLFGGVTVLIPWLVLQPALGAGLAGTKMPHPWKSRAAGFATHLIFGLGLYLSAKAISLT</sequence>
<reference evidence="2 3" key="1">
    <citation type="submission" date="2020-08" db="EMBL/GenBank/DDBJ databases">
        <title>A Genomic Blueprint of the Chicken Gut Microbiome.</title>
        <authorList>
            <person name="Gilroy R."/>
            <person name="Ravi A."/>
            <person name="Getino M."/>
            <person name="Pursley I."/>
            <person name="Horton D.L."/>
            <person name="Alikhan N.-F."/>
            <person name="Baker D."/>
            <person name="Gharbi K."/>
            <person name="Hall N."/>
            <person name="Watson M."/>
            <person name="Adriaenssens E.M."/>
            <person name="Foster-Nyarko E."/>
            <person name="Jarju S."/>
            <person name="Secka A."/>
            <person name="Antonio M."/>
            <person name="Oren A."/>
            <person name="Chaudhuri R."/>
            <person name="La Ragione R.M."/>
            <person name="Hildebrand F."/>
            <person name="Pallen M.J."/>
        </authorList>
    </citation>
    <scope>NUCLEOTIDE SEQUENCE [LARGE SCALE GENOMIC DNA]</scope>
    <source>
        <strain evidence="2 3">Sa2CVA6</strain>
    </source>
</reference>
<dbReference type="RefSeq" id="WP_191721617.1">
    <property type="nucleotide sequence ID" value="NZ_JACSQK010000001.1"/>
</dbReference>
<feature type="transmembrane region" description="Helical" evidence="1">
    <location>
        <begin position="74"/>
        <end position="95"/>
    </location>
</feature>
<keyword evidence="1" id="KW-0472">Membrane</keyword>
<gene>
    <name evidence="2" type="ORF">H9646_01845</name>
</gene>
<name>A0ABR8S6V2_9BURK</name>
<dbReference type="EMBL" id="JACSQK010000001">
    <property type="protein sequence ID" value="MBD7959210.1"/>
    <property type="molecule type" value="Genomic_DNA"/>
</dbReference>
<keyword evidence="1" id="KW-1133">Transmembrane helix</keyword>
<protein>
    <submittedName>
        <fullName evidence="2">DUF2938 domain-containing protein</fullName>
    </submittedName>
</protein>
<keyword evidence="1" id="KW-0812">Transmembrane</keyword>
<dbReference type="Proteomes" id="UP000634919">
    <property type="component" value="Unassembled WGS sequence"/>
</dbReference>
<keyword evidence="3" id="KW-1185">Reference proteome</keyword>
<evidence type="ECO:0000313" key="3">
    <source>
        <dbReference type="Proteomes" id="UP000634919"/>
    </source>
</evidence>